<dbReference type="AlphaFoldDB" id="A0A3M7BXQ1"/>
<dbReference type="OrthoDB" id="2098203at2759"/>
<keyword evidence="6" id="KW-0687">Ribonucleoprotein</keyword>
<keyword evidence="5" id="KW-0496">Mitochondrion</keyword>
<sequence length="271" mass="30976">MVQQLPPPVPQIENPPTAPHDAPPAGRDAGATGSLHRSPFSQRGSRPQRRAEVANQPASQPASQQQQEIQPDHPSQHTHKMKVPSTALLRTFSPLWQTQATPWTARSCVQRLPQHQPQCANFSTSRSNMARKGRGGEKRDMRITLIRYHLQHPLTPRPLRFSRNRSLRHWTIHRAWRLYQSQLHTARERELERQYNSMASACEALRLIDNHGLTTEERGQLGADGEPGKEMGRLFRIAMRKDGVWDGVPIEYARIQTETPPREGFNEGWTR</sequence>
<keyword evidence="3" id="KW-0809">Transit peptide</keyword>
<feature type="compositionally biased region" description="Pro residues" evidence="8">
    <location>
        <begin position="1"/>
        <end position="10"/>
    </location>
</feature>
<dbReference type="Gene3D" id="6.10.250.3440">
    <property type="match status" value="1"/>
</dbReference>
<dbReference type="Pfam" id="PF09812">
    <property type="entry name" value="MRP-L28"/>
    <property type="match status" value="1"/>
</dbReference>
<comment type="caution">
    <text evidence="9">The sequence shown here is derived from an EMBL/GenBank/DDBJ whole genome shotgun (WGS) entry which is preliminary data.</text>
</comment>
<protein>
    <recommendedName>
        <fullName evidence="7">Large ribosomal subunit protein mL40</fullName>
    </recommendedName>
</protein>
<dbReference type="GO" id="GO:0003735">
    <property type="term" value="F:structural constituent of ribosome"/>
    <property type="evidence" value="ECO:0007669"/>
    <property type="project" value="InterPro"/>
</dbReference>
<feature type="region of interest" description="Disordered" evidence="8">
    <location>
        <begin position="1"/>
        <end position="81"/>
    </location>
</feature>
<evidence type="ECO:0000256" key="2">
    <source>
        <dbReference type="ARBA" id="ARBA00009360"/>
    </source>
</evidence>
<feature type="compositionally biased region" description="Low complexity" evidence="8">
    <location>
        <begin position="56"/>
        <end position="67"/>
    </location>
</feature>
<evidence type="ECO:0000256" key="4">
    <source>
        <dbReference type="ARBA" id="ARBA00022980"/>
    </source>
</evidence>
<dbReference type="InterPro" id="IPR019192">
    <property type="entry name" value="Ribosomal_mL40"/>
</dbReference>
<evidence type="ECO:0000313" key="9">
    <source>
        <dbReference type="EMBL" id="RMY44553.1"/>
    </source>
</evidence>
<comment type="similarity">
    <text evidence="2">Belongs to the mitochondrion-specific ribosomal protein mL40 family.</text>
</comment>
<dbReference type="PANTHER" id="PTHR39150:SF1">
    <property type="entry name" value="LARGE RIBOSOMAL SUBUNIT PROTEIN ML40"/>
    <property type="match status" value="1"/>
</dbReference>
<dbReference type="EMBL" id="QWIP01001636">
    <property type="protein sequence ID" value="RMY44553.1"/>
    <property type="molecule type" value="Genomic_DNA"/>
</dbReference>
<evidence type="ECO:0000256" key="3">
    <source>
        <dbReference type="ARBA" id="ARBA00022946"/>
    </source>
</evidence>
<proteinExistence type="inferred from homology"/>
<dbReference type="PANTHER" id="PTHR39150">
    <property type="entry name" value="54S RIBOSOMAL PROTEIN L28, MITOCHONDRIAL"/>
    <property type="match status" value="1"/>
</dbReference>
<evidence type="ECO:0000256" key="6">
    <source>
        <dbReference type="ARBA" id="ARBA00023274"/>
    </source>
</evidence>
<gene>
    <name evidence="9" type="ORF">D0863_16196</name>
</gene>
<dbReference type="VEuPathDB" id="FungiDB:BTJ68_01988"/>
<accession>A0A3M7BXQ1</accession>
<dbReference type="GO" id="GO:0032543">
    <property type="term" value="P:mitochondrial translation"/>
    <property type="evidence" value="ECO:0007669"/>
    <property type="project" value="InterPro"/>
</dbReference>
<organism evidence="9 10">
    <name type="scientific">Hortaea werneckii</name>
    <name type="common">Black yeast</name>
    <name type="synonym">Cladosporium werneckii</name>
    <dbReference type="NCBI Taxonomy" id="91943"/>
    <lineage>
        <taxon>Eukaryota</taxon>
        <taxon>Fungi</taxon>
        <taxon>Dikarya</taxon>
        <taxon>Ascomycota</taxon>
        <taxon>Pezizomycotina</taxon>
        <taxon>Dothideomycetes</taxon>
        <taxon>Dothideomycetidae</taxon>
        <taxon>Mycosphaerellales</taxon>
        <taxon>Teratosphaeriaceae</taxon>
        <taxon>Hortaea</taxon>
    </lineage>
</organism>
<dbReference type="InterPro" id="IPR042831">
    <property type="entry name" value="Ribosomal_mL40_fung"/>
</dbReference>
<evidence type="ECO:0000313" key="10">
    <source>
        <dbReference type="Proteomes" id="UP000269276"/>
    </source>
</evidence>
<comment type="subcellular location">
    <subcellularLocation>
        <location evidence="1">Mitochondrion</location>
    </subcellularLocation>
</comment>
<dbReference type="GO" id="GO:0005739">
    <property type="term" value="C:mitochondrion"/>
    <property type="evidence" value="ECO:0007669"/>
    <property type="project" value="UniProtKB-SubCell"/>
</dbReference>
<evidence type="ECO:0000256" key="1">
    <source>
        <dbReference type="ARBA" id="ARBA00004173"/>
    </source>
</evidence>
<evidence type="ECO:0000256" key="8">
    <source>
        <dbReference type="SAM" id="MobiDB-lite"/>
    </source>
</evidence>
<dbReference type="Proteomes" id="UP000269276">
    <property type="component" value="Unassembled WGS sequence"/>
</dbReference>
<evidence type="ECO:0000256" key="7">
    <source>
        <dbReference type="ARBA" id="ARBA00035192"/>
    </source>
</evidence>
<dbReference type="GO" id="GO:1990904">
    <property type="term" value="C:ribonucleoprotein complex"/>
    <property type="evidence" value="ECO:0007669"/>
    <property type="project" value="UniProtKB-KW"/>
</dbReference>
<dbReference type="GO" id="GO:0005840">
    <property type="term" value="C:ribosome"/>
    <property type="evidence" value="ECO:0007669"/>
    <property type="project" value="UniProtKB-KW"/>
</dbReference>
<evidence type="ECO:0000256" key="5">
    <source>
        <dbReference type="ARBA" id="ARBA00023128"/>
    </source>
</evidence>
<reference evidence="9 10" key="1">
    <citation type="journal article" date="2018" name="BMC Genomics">
        <title>Genomic evidence for intraspecific hybridization in a clonal and extremely halotolerant yeast.</title>
        <authorList>
            <person name="Gostincar C."/>
            <person name="Stajich J.E."/>
            <person name="Zupancic J."/>
            <person name="Zalar P."/>
            <person name="Gunde-Cimerman N."/>
        </authorList>
    </citation>
    <scope>NUCLEOTIDE SEQUENCE [LARGE SCALE GENOMIC DNA]</scope>
    <source>
        <strain evidence="9 10">EXF-2682</strain>
    </source>
</reference>
<keyword evidence="4" id="KW-0689">Ribosomal protein</keyword>
<name>A0A3M7BXQ1_HORWE</name>